<dbReference type="PROSITE" id="PS50077">
    <property type="entry name" value="HEAT_REPEAT"/>
    <property type="match status" value="2"/>
</dbReference>
<evidence type="ECO:0008006" key="5">
    <source>
        <dbReference type="Google" id="ProtNLM"/>
    </source>
</evidence>
<gene>
    <name evidence="3" type="ORF">CSSPTR1EN2_LOCUS13362</name>
</gene>
<protein>
    <recommendedName>
        <fullName evidence="5">LisH domain-containing protein</fullName>
    </recommendedName>
</protein>
<dbReference type="PANTHER" id="PTHR32059">
    <property type="entry name" value="RAB11-BINDING PROTEIN RELCH"/>
    <property type="match status" value="1"/>
</dbReference>
<dbReference type="InterPro" id="IPR021133">
    <property type="entry name" value="HEAT_type_2"/>
</dbReference>
<name>A0ABP0UBJ1_9BRYO</name>
<evidence type="ECO:0000313" key="3">
    <source>
        <dbReference type="EMBL" id="CAK9216221.1"/>
    </source>
</evidence>
<feature type="repeat" description="HEAT" evidence="1">
    <location>
        <begin position="553"/>
        <end position="591"/>
    </location>
</feature>
<dbReference type="InterPro" id="IPR006594">
    <property type="entry name" value="LisH"/>
</dbReference>
<dbReference type="EMBL" id="OZ019894">
    <property type="protein sequence ID" value="CAK9216221.1"/>
    <property type="molecule type" value="Genomic_DNA"/>
</dbReference>
<sequence length="1153" mass="127680">MAEEDAAAATAVVVAMANNNNRNKDHLRNSVVDFLLHENYLLTAFELLHELQEDGLVEVEAATKLQLFFANSQMFPPDELAKMQALHGIDAQQLADERESAAEKAAVFEYELRLAREDIKSLQDKLERQSTIVASMPDGGVATVPGDIEHSSARNGNHKDLGSLGEKERINVNCAVQQYLMTAGYKITAMTFQEEVDQDLDKWQNSTAYVLDALRHYYRSFLASANDHTQDMETLQQEKDMLLKEKEACEIQKASLVKLLEGSRKDTKEREKQVQQLKEFLDQATRELNEYRMEVTSLKLELESVRASLALVATRKQEPAGIDAQDTILETVSEPELGVGVPESSASNGRNNDAGSAELIGTNEEASIVEEILSDLIESSTGVVVSNGTKTTKEEDVEIVGVKETILQTVDDINTQEGLKEHQERHGLEVETVQILADALPKIVPYVLINHREELLPLIMCAIERHPDSSVRDSLTHLLFNLIKRPDELQRRIIMDACVELSRSVGQMRTETELLPQCWEQIDHKYEERRLLVAQSCGELGQLVGSEMRTSLILSILQQLVDDPTPVVREAAAHNLALLLPLFSNMDKYSKVEGLMFDLVCDPMGVVVDTCLNELVPALVMWNKHEKQPLTQLYQGVLSRLLSSAQRCPPLSGVEGTAEAHLRSLGERERWNIDVLLRMLSQLLPEVRNYAFETCPYPDKVVDTDLGTDASFFTEDIINCYCGSDVDWPALDWLMQDCFVTLLQLVRMLAPREESLRTRLCKLLLSISECFGSSYLMLIMLPLFLSATGDDTDLPHLSSKLSVPIRGFLPRTPTEERLAVMCVLPVLLAGVLGAPNMKEGKLAQYLRELILQSSLKDGAWTSARAPELIDAVRFLCTFERQHGVIVGVLWELVVNSNADVKITAAVLSKALVGNVELKFATQQVLPALVTLGSDPNLDVKHASIDAFGAVAQHFKDEEVVDKVKMQMDSFLEDGSHEATIAVVRALSVAIPLTTPSLPTHLLQKLVMLSGAPMPSAKLARRREKVDVICEAVRALDATDLSQTSVNNLLIPTIQNLLKDVEALDPAHKEALEGILKERGGVRIADAISKAVGTSMGSLFGEGGYLRDTGYLSRTNTGDIPAIEVSTPTVPQPVPPQEEGGLKRMMRLNFLGRT</sequence>
<proteinExistence type="predicted"/>
<keyword evidence="2" id="KW-0175">Coiled coil</keyword>
<evidence type="ECO:0000256" key="2">
    <source>
        <dbReference type="SAM" id="Coils"/>
    </source>
</evidence>
<evidence type="ECO:0000256" key="1">
    <source>
        <dbReference type="PROSITE-ProRule" id="PRU00103"/>
    </source>
</evidence>
<dbReference type="Proteomes" id="UP001497512">
    <property type="component" value="Chromosome 2"/>
</dbReference>
<dbReference type="InterPro" id="IPR011989">
    <property type="entry name" value="ARM-like"/>
</dbReference>
<dbReference type="InterPro" id="IPR016024">
    <property type="entry name" value="ARM-type_fold"/>
</dbReference>
<dbReference type="SUPFAM" id="SSF48371">
    <property type="entry name" value="ARM repeat"/>
    <property type="match status" value="1"/>
</dbReference>
<dbReference type="Gene3D" id="1.25.10.10">
    <property type="entry name" value="Leucine-rich Repeat Variant"/>
    <property type="match status" value="2"/>
</dbReference>
<organism evidence="3 4">
    <name type="scientific">Sphagnum troendelagicum</name>
    <dbReference type="NCBI Taxonomy" id="128251"/>
    <lineage>
        <taxon>Eukaryota</taxon>
        <taxon>Viridiplantae</taxon>
        <taxon>Streptophyta</taxon>
        <taxon>Embryophyta</taxon>
        <taxon>Bryophyta</taxon>
        <taxon>Sphagnophytina</taxon>
        <taxon>Sphagnopsida</taxon>
        <taxon>Sphagnales</taxon>
        <taxon>Sphagnaceae</taxon>
        <taxon>Sphagnum</taxon>
    </lineage>
</organism>
<dbReference type="PANTHER" id="PTHR32059:SF0">
    <property type="entry name" value="RAB11-BINDING PROTEIN RELCH"/>
    <property type="match status" value="1"/>
</dbReference>
<feature type="coiled-coil region" evidence="2">
    <location>
        <begin position="105"/>
        <end position="132"/>
    </location>
</feature>
<reference evidence="3" key="1">
    <citation type="submission" date="2024-02" db="EMBL/GenBank/DDBJ databases">
        <authorList>
            <consortium name="ELIXIR-Norway"/>
            <consortium name="Elixir Norway"/>
        </authorList>
    </citation>
    <scope>NUCLEOTIDE SEQUENCE</scope>
</reference>
<evidence type="ECO:0000313" key="4">
    <source>
        <dbReference type="Proteomes" id="UP001497512"/>
    </source>
</evidence>
<dbReference type="SMART" id="SM00667">
    <property type="entry name" value="LisH"/>
    <property type="match status" value="2"/>
</dbReference>
<feature type="repeat" description="HEAT" evidence="1">
    <location>
        <begin position="924"/>
        <end position="962"/>
    </location>
</feature>
<dbReference type="InterPro" id="IPR040362">
    <property type="entry name" value="RELCH"/>
</dbReference>
<accession>A0ABP0UBJ1</accession>
<feature type="coiled-coil region" evidence="2">
    <location>
        <begin position="225"/>
        <end position="308"/>
    </location>
</feature>
<keyword evidence="4" id="KW-1185">Reference proteome</keyword>
<dbReference type="PROSITE" id="PS50896">
    <property type="entry name" value="LISH"/>
    <property type="match status" value="2"/>
</dbReference>